<dbReference type="PROSITE" id="PS51257">
    <property type="entry name" value="PROKAR_LIPOPROTEIN"/>
    <property type="match status" value="1"/>
</dbReference>
<dbReference type="Proteomes" id="UP000887575">
    <property type="component" value="Unassembled WGS sequence"/>
</dbReference>
<keyword evidence="2" id="KW-1185">Reference proteome</keyword>
<evidence type="ECO:0000313" key="3">
    <source>
        <dbReference type="WBParaSite" id="MBELARI_LOCUS14607"/>
    </source>
</evidence>
<proteinExistence type="predicted"/>
<evidence type="ECO:0000313" key="2">
    <source>
        <dbReference type="Proteomes" id="UP000887575"/>
    </source>
</evidence>
<keyword evidence="1" id="KW-0732">Signal</keyword>
<dbReference type="AlphaFoldDB" id="A0AAF3EKW4"/>
<feature type="signal peptide" evidence="1">
    <location>
        <begin position="1"/>
        <end position="16"/>
    </location>
</feature>
<name>A0AAF3EKW4_9BILA</name>
<evidence type="ECO:0000256" key="1">
    <source>
        <dbReference type="SAM" id="SignalP"/>
    </source>
</evidence>
<accession>A0AAF3EKW4</accession>
<organism evidence="2 3">
    <name type="scientific">Mesorhabditis belari</name>
    <dbReference type="NCBI Taxonomy" id="2138241"/>
    <lineage>
        <taxon>Eukaryota</taxon>
        <taxon>Metazoa</taxon>
        <taxon>Ecdysozoa</taxon>
        <taxon>Nematoda</taxon>
        <taxon>Chromadorea</taxon>
        <taxon>Rhabditida</taxon>
        <taxon>Rhabditina</taxon>
        <taxon>Rhabditomorpha</taxon>
        <taxon>Rhabditoidea</taxon>
        <taxon>Rhabditidae</taxon>
        <taxon>Mesorhabditinae</taxon>
        <taxon>Mesorhabditis</taxon>
    </lineage>
</organism>
<sequence length="70" mass="7887">MLKIFVIFGLFALVACVCEYSSSSYHPFCDGFCKYEDEERNAAVARCCKVRIIRADGVCECTKAVISQDY</sequence>
<evidence type="ECO:0008006" key="4">
    <source>
        <dbReference type="Google" id="ProtNLM"/>
    </source>
</evidence>
<feature type="chain" id="PRO_5042282223" description="Neurotoxin" evidence="1">
    <location>
        <begin position="17"/>
        <end position="70"/>
    </location>
</feature>
<protein>
    <recommendedName>
        <fullName evidence="4">Neurotoxin</fullName>
    </recommendedName>
</protein>
<dbReference type="WBParaSite" id="MBELARI_LOCUS14607">
    <property type="protein sequence ID" value="MBELARI_LOCUS14607"/>
    <property type="gene ID" value="MBELARI_LOCUS14607"/>
</dbReference>
<reference evidence="3" key="1">
    <citation type="submission" date="2024-02" db="UniProtKB">
        <authorList>
            <consortium name="WormBaseParasite"/>
        </authorList>
    </citation>
    <scope>IDENTIFICATION</scope>
</reference>